<dbReference type="GO" id="GO:0016747">
    <property type="term" value="F:acyltransferase activity, transferring groups other than amino-acyl groups"/>
    <property type="evidence" value="ECO:0007669"/>
    <property type="project" value="InterPro"/>
</dbReference>
<gene>
    <name evidence="2" type="ORF">SAMN04489812_3510</name>
</gene>
<dbReference type="SUPFAM" id="SSF55729">
    <property type="entry name" value="Acyl-CoA N-acyltransferases (Nat)"/>
    <property type="match status" value="1"/>
</dbReference>
<dbReference type="STRING" id="630515.SAMN04489812_3510"/>
<proteinExistence type="predicted"/>
<dbReference type="PANTHER" id="PTHR43610">
    <property type="entry name" value="BLL6696 PROTEIN"/>
    <property type="match status" value="1"/>
</dbReference>
<keyword evidence="3" id="KW-1185">Reference proteome</keyword>
<dbReference type="OrthoDB" id="2061990at2"/>
<evidence type="ECO:0000259" key="1">
    <source>
        <dbReference type="PROSITE" id="PS51186"/>
    </source>
</evidence>
<evidence type="ECO:0000313" key="2">
    <source>
        <dbReference type="EMBL" id="SDS92615.1"/>
    </source>
</evidence>
<sequence length="194" mass="21923">MDSEPFRDKPTLTGERVVLRPFGVDDVPIMAEILADPELLRLTGSVHSSDETGEPDDRLRQWYGTRQDHADRLDLALVDRAHDRLVGEVVLNELDPDNDSCNIRILIGPQGRDRGLGTEAMRLMVDHAFSSTDLYRLELGVFAFNPRAVRVYEKVGFVVEGTRRAAFRFDDQRIDDVMMSIIRPEWVAAVDDGA</sequence>
<protein>
    <submittedName>
        <fullName evidence="2">Protein N-acetyltransferase, RimJ/RimL family</fullName>
    </submittedName>
</protein>
<dbReference type="PANTHER" id="PTHR43610:SF1">
    <property type="entry name" value="N-ACETYLTRANSFERASE DOMAIN-CONTAINING PROTEIN"/>
    <property type="match status" value="1"/>
</dbReference>
<keyword evidence="2" id="KW-0808">Transferase</keyword>
<name>A0A1H1W6C9_9ACTN</name>
<dbReference type="PROSITE" id="PS51186">
    <property type="entry name" value="GNAT"/>
    <property type="match status" value="1"/>
</dbReference>
<reference evidence="2 3" key="1">
    <citation type="submission" date="2016-10" db="EMBL/GenBank/DDBJ databases">
        <authorList>
            <person name="de Groot N.N."/>
        </authorList>
    </citation>
    <scope>NUCLEOTIDE SEQUENCE [LARGE SCALE GENOMIC DNA]</scope>
    <source>
        <strain evidence="2 3">DSM 21800</strain>
    </source>
</reference>
<dbReference type="Pfam" id="PF13302">
    <property type="entry name" value="Acetyltransf_3"/>
    <property type="match status" value="1"/>
</dbReference>
<dbReference type="RefSeq" id="WP_091532654.1">
    <property type="nucleotide sequence ID" value="NZ_LT629772.1"/>
</dbReference>
<dbReference type="InterPro" id="IPR016181">
    <property type="entry name" value="Acyl_CoA_acyltransferase"/>
</dbReference>
<accession>A0A1H1W6C9</accession>
<evidence type="ECO:0000313" key="3">
    <source>
        <dbReference type="Proteomes" id="UP000199103"/>
    </source>
</evidence>
<feature type="domain" description="N-acetyltransferase" evidence="1">
    <location>
        <begin position="17"/>
        <end position="184"/>
    </location>
</feature>
<dbReference type="AlphaFoldDB" id="A0A1H1W6C9"/>
<dbReference type="Proteomes" id="UP000199103">
    <property type="component" value="Chromosome I"/>
</dbReference>
<dbReference type="EMBL" id="LT629772">
    <property type="protein sequence ID" value="SDS92615.1"/>
    <property type="molecule type" value="Genomic_DNA"/>
</dbReference>
<dbReference type="InterPro" id="IPR000182">
    <property type="entry name" value="GNAT_dom"/>
</dbReference>
<dbReference type="Gene3D" id="3.40.630.30">
    <property type="match status" value="1"/>
</dbReference>
<organism evidence="2 3">
    <name type="scientific">Microlunatus soli</name>
    <dbReference type="NCBI Taxonomy" id="630515"/>
    <lineage>
        <taxon>Bacteria</taxon>
        <taxon>Bacillati</taxon>
        <taxon>Actinomycetota</taxon>
        <taxon>Actinomycetes</taxon>
        <taxon>Propionibacteriales</taxon>
        <taxon>Propionibacteriaceae</taxon>
        <taxon>Microlunatus</taxon>
    </lineage>
</organism>